<dbReference type="PANTHER" id="PTHR43317">
    <property type="entry name" value="THERMOSPERMINE SYNTHASE ACAULIS5"/>
    <property type="match status" value="1"/>
</dbReference>
<dbReference type="CDD" id="cd02440">
    <property type="entry name" value="AdoMet_MTases"/>
    <property type="match status" value="1"/>
</dbReference>
<keyword evidence="2" id="KW-0812">Transmembrane</keyword>
<dbReference type="Gene3D" id="3.40.50.150">
    <property type="entry name" value="Vaccinia Virus protein VP39"/>
    <property type="match status" value="1"/>
</dbReference>
<accession>A0ABV6Z175</accession>
<sequence length="713" mass="80994">MLVKPAMGQRKKIIELFLISFLGLYLEMLVIRWLSANVRIMAYYTNVVLITSFLGLSLGALRARMKITTFYLFPYIVLLLIVSACFFGEYHIVKPEQAEEFWSSLVLHSSSLHLYYVLLIVTVLNIFTFIPIGQLTGRLLAELPPILGYSVNISGSIIGILCFALISFLQLSPPVWFLISFLVAAYFLRKKLVLFLSGSSALILSLVIIFIFDKEAIWSPYYRLVVEERTIAPAPGQKQGTWYQLNVNTDIHQCIFDLRDDAPKDDILRRSKSFYEAPYQFSALDNVLIIGSGSGNDVAGAIRRGAKRIEAVEIDPVIVALGKKLHPEKPYQQPKVNVHINDARSFLKHTDQKFDLVVFGFLDSQRLFSHMSNLRLDSYIYTVECFQEVLRCLKPDGVCAISFAVTKPWIFDRFLIMIREAFRTIPLVYEKGGACLFVIAPNRILVPQEMPHMNLLSVHDIQRIVREVPPATDDWPFLYLEKRAIPIDYVKMLVTLFLLSAVLVLLFNPARLDSQQIAENQMDLREDERVNNTHFFFLGAAFMLLETKSITELSLIFGSTWIVITVVVTSILLMILGANLLVSFGKFSNRRIAYLLLFLSILANYFIPLHFFLSLPSTLKFVISSCFITVPLFFAGIIFINSFRKSANRDIAFGANILGAVLGGLFEYVSLSHGFRSLYLFVLLFYLCSYAALIYKKSTLSARFGKLSTLLHD</sequence>
<feature type="transmembrane region" description="Helical" evidence="2">
    <location>
        <begin position="621"/>
        <end position="640"/>
    </location>
</feature>
<feature type="transmembrane region" description="Helical" evidence="2">
    <location>
        <begin position="72"/>
        <end position="93"/>
    </location>
</feature>
<keyword evidence="4" id="KW-1185">Reference proteome</keyword>
<dbReference type="SUPFAM" id="SSF53335">
    <property type="entry name" value="S-adenosyl-L-methionine-dependent methyltransferases"/>
    <property type="match status" value="1"/>
</dbReference>
<feature type="transmembrane region" description="Helical" evidence="2">
    <location>
        <begin position="557"/>
        <end position="582"/>
    </location>
</feature>
<proteinExistence type="predicted"/>
<feature type="transmembrane region" description="Helical" evidence="2">
    <location>
        <begin position="113"/>
        <end position="134"/>
    </location>
</feature>
<feature type="transmembrane region" description="Helical" evidence="2">
    <location>
        <begin position="489"/>
        <end position="508"/>
    </location>
</feature>
<dbReference type="Proteomes" id="UP001594351">
    <property type="component" value="Unassembled WGS sequence"/>
</dbReference>
<feature type="transmembrane region" description="Helical" evidence="2">
    <location>
        <begin position="172"/>
        <end position="188"/>
    </location>
</feature>
<feature type="transmembrane region" description="Helical" evidence="2">
    <location>
        <begin position="652"/>
        <end position="671"/>
    </location>
</feature>
<feature type="transmembrane region" description="Helical" evidence="2">
    <location>
        <begin position="40"/>
        <end position="60"/>
    </location>
</feature>
<keyword evidence="1" id="KW-0620">Polyamine biosynthesis</keyword>
<organism evidence="3 4">
    <name type="scientific">candidate division CSSED10-310 bacterium</name>
    <dbReference type="NCBI Taxonomy" id="2855610"/>
    <lineage>
        <taxon>Bacteria</taxon>
        <taxon>Bacteria division CSSED10-310</taxon>
    </lineage>
</organism>
<dbReference type="Pfam" id="PF01564">
    <property type="entry name" value="Spermine_synth"/>
    <property type="match status" value="1"/>
</dbReference>
<dbReference type="InterPro" id="IPR029063">
    <property type="entry name" value="SAM-dependent_MTases_sf"/>
</dbReference>
<dbReference type="EMBL" id="JBHPBY010000278">
    <property type="protein sequence ID" value="MFC1852183.1"/>
    <property type="molecule type" value="Genomic_DNA"/>
</dbReference>
<comment type="caution">
    <text evidence="3">The sequence shown here is derived from an EMBL/GenBank/DDBJ whole genome shotgun (WGS) entry which is preliminary data.</text>
</comment>
<feature type="transmembrane region" description="Helical" evidence="2">
    <location>
        <begin position="594"/>
        <end position="615"/>
    </location>
</feature>
<evidence type="ECO:0000256" key="2">
    <source>
        <dbReference type="SAM" id="Phobius"/>
    </source>
</evidence>
<evidence type="ECO:0000313" key="4">
    <source>
        <dbReference type="Proteomes" id="UP001594351"/>
    </source>
</evidence>
<feature type="transmembrane region" description="Helical" evidence="2">
    <location>
        <begin position="677"/>
        <end position="695"/>
    </location>
</feature>
<feature type="transmembrane region" description="Helical" evidence="2">
    <location>
        <begin position="12"/>
        <end position="34"/>
    </location>
</feature>
<evidence type="ECO:0000313" key="3">
    <source>
        <dbReference type="EMBL" id="MFC1852183.1"/>
    </source>
</evidence>
<keyword evidence="2" id="KW-1133">Transmembrane helix</keyword>
<gene>
    <name evidence="3" type="ORF">ACFL27_18465</name>
</gene>
<feature type="transmembrane region" description="Helical" evidence="2">
    <location>
        <begin position="193"/>
        <end position="212"/>
    </location>
</feature>
<evidence type="ECO:0000256" key="1">
    <source>
        <dbReference type="ARBA" id="ARBA00023115"/>
    </source>
</evidence>
<dbReference type="PANTHER" id="PTHR43317:SF1">
    <property type="entry name" value="THERMOSPERMINE SYNTHASE ACAULIS5"/>
    <property type="match status" value="1"/>
</dbReference>
<keyword evidence="2" id="KW-0472">Membrane</keyword>
<protein>
    <submittedName>
        <fullName evidence="3">Spermidine synthase</fullName>
    </submittedName>
</protein>
<reference evidence="3 4" key="1">
    <citation type="submission" date="2024-09" db="EMBL/GenBank/DDBJ databases">
        <title>Laminarin stimulates single cell rates of sulfate reduction while oxygen inhibits transcriptomic activity in coastal marine sediment.</title>
        <authorList>
            <person name="Lindsay M."/>
            <person name="Orcutt B."/>
            <person name="Emerson D."/>
            <person name="Stepanauskas R."/>
            <person name="D'Angelo T."/>
        </authorList>
    </citation>
    <scope>NUCLEOTIDE SEQUENCE [LARGE SCALE GENOMIC DNA]</scope>
    <source>
        <strain evidence="3">SAG AM-311-K15</strain>
    </source>
</reference>
<feature type="transmembrane region" description="Helical" evidence="2">
    <location>
        <begin position="146"/>
        <end position="166"/>
    </location>
</feature>
<name>A0ABV6Z175_UNCC1</name>